<sequence length="538" mass="60619">MKTDFVKVDNFYLSDEVLKNETPSRQSGIDAETETMQRIYGCEMIQTAGICLQFPQVVMATGQVLLQRFYCKRSLTQFDVKAVSLSCLWLAAKLEEVPKLESNMWKVLMVFDRVARRKEGKTLEPLELHSKKYYKMRDEVVRIERDLLIAFGFVLHVEHPHKQVMNYLTTLSRRKTGEEEAPSPEQEASLSRLMQAAFNYVNDSLRTTLCVRFKAETVACACIFLASRKLQVPMPESVGGSDFCWWELFDVSFQDMIEVCSTILNLYSLPKSCYTPLTASQKPPSAPPGPQHTPERIPRSPCRVDPFETPPTSLASGGVSQSATAKRGATPLNLGQASNTSAAKAAADNGAEPSAPRRTPAEGTPPNPRAAGSEPAEPGRGREDRIPAGNGAPRSHSQPRGRDSRSPPGREPGARRELSRDDPLYEADRAKDRDSAARRRGDHAVAERSKSAGNGVAHREDRERERERRRHESRSSGREKHREDRDRYADERPAESHPRPKDSRRGRPERKRPLSPDFNRKRDKHAHEAPHRSPKRVR</sequence>
<feature type="domain" description="Cyclin-like" evidence="3">
    <location>
        <begin position="43"/>
        <end position="149"/>
    </location>
</feature>
<dbReference type="InterPro" id="IPR036915">
    <property type="entry name" value="Cyclin-like_sf"/>
</dbReference>
<dbReference type="AlphaFoldDB" id="A0A061SGR2"/>
<dbReference type="GO" id="GO:0006357">
    <property type="term" value="P:regulation of transcription by RNA polymerase II"/>
    <property type="evidence" value="ECO:0007669"/>
    <property type="project" value="InterPro"/>
</dbReference>
<dbReference type="CDD" id="cd20532">
    <property type="entry name" value="CYCLIN_CCNL_rpt1"/>
    <property type="match status" value="1"/>
</dbReference>
<feature type="compositionally biased region" description="Basic and acidic residues" evidence="2">
    <location>
        <begin position="473"/>
        <end position="531"/>
    </location>
</feature>
<dbReference type="InterPro" id="IPR043198">
    <property type="entry name" value="Cyclin/Ssn8"/>
</dbReference>
<organism evidence="4">
    <name type="scientific">Tetraselmis sp. GSL018</name>
    <dbReference type="NCBI Taxonomy" id="582737"/>
    <lineage>
        <taxon>Eukaryota</taxon>
        <taxon>Viridiplantae</taxon>
        <taxon>Chlorophyta</taxon>
        <taxon>core chlorophytes</taxon>
        <taxon>Chlorodendrophyceae</taxon>
        <taxon>Chlorodendrales</taxon>
        <taxon>Chlorodendraceae</taxon>
        <taxon>Tetraselmis</taxon>
    </lineage>
</organism>
<dbReference type="FunFam" id="1.10.472.10:FF:000031">
    <property type="entry name" value="cyclin-L1-1-like isoform X1"/>
    <property type="match status" value="1"/>
</dbReference>
<dbReference type="PIRSF" id="PIRSF036580">
    <property type="entry name" value="Cyclin_L"/>
    <property type="match status" value="1"/>
</dbReference>
<reference evidence="4" key="1">
    <citation type="submission" date="2014-05" db="EMBL/GenBank/DDBJ databases">
        <title>The transcriptome of the halophilic microalga Tetraselmis sp. GSL018 isolated from the Great Salt Lake, Utah.</title>
        <authorList>
            <person name="Jinkerson R.E."/>
            <person name="D'Adamo S."/>
            <person name="Posewitz M.C."/>
        </authorList>
    </citation>
    <scope>NUCLEOTIDE SEQUENCE</scope>
    <source>
        <strain evidence="4">GSL018</strain>
    </source>
</reference>
<dbReference type="Gene3D" id="1.10.472.10">
    <property type="entry name" value="Cyclin-like"/>
    <property type="match status" value="2"/>
</dbReference>
<feature type="region of interest" description="Disordered" evidence="2">
    <location>
        <begin position="278"/>
        <end position="538"/>
    </location>
</feature>
<dbReference type="EMBL" id="GBEZ01000549">
    <property type="protein sequence ID" value="JAC84347.1"/>
    <property type="molecule type" value="Transcribed_RNA"/>
</dbReference>
<dbReference type="PANTHER" id="PTHR10026">
    <property type="entry name" value="CYCLIN"/>
    <property type="match status" value="1"/>
</dbReference>
<feature type="compositionally biased region" description="Basic and acidic residues" evidence="2">
    <location>
        <begin position="412"/>
        <end position="450"/>
    </location>
</feature>
<feature type="compositionally biased region" description="Basic and acidic residues" evidence="2">
    <location>
        <begin position="457"/>
        <end position="466"/>
    </location>
</feature>
<dbReference type="GO" id="GO:0016538">
    <property type="term" value="F:cyclin-dependent protein serine/threonine kinase regulator activity"/>
    <property type="evidence" value="ECO:0007669"/>
    <property type="project" value="InterPro"/>
</dbReference>
<evidence type="ECO:0000313" key="4">
    <source>
        <dbReference type="EMBL" id="JAC84347.1"/>
    </source>
</evidence>
<dbReference type="Pfam" id="PF21797">
    <property type="entry name" value="CycT2-like_C"/>
    <property type="match status" value="1"/>
</dbReference>
<feature type="compositionally biased region" description="Polar residues" evidence="2">
    <location>
        <begin position="310"/>
        <end position="324"/>
    </location>
</feature>
<evidence type="ECO:0000256" key="1">
    <source>
        <dbReference type="RuleBase" id="RU000383"/>
    </source>
</evidence>
<comment type="similarity">
    <text evidence="1">Belongs to the cyclin family.</text>
</comment>
<accession>A0A061SGR2</accession>
<feature type="domain" description="Cyclin-like" evidence="3">
    <location>
        <begin position="166"/>
        <end position="265"/>
    </location>
</feature>
<evidence type="ECO:0000256" key="2">
    <source>
        <dbReference type="SAM" id="MobiDB-lite"/>
    </source>
</evidence>
<dbReference type="Pfam" id="PF00134">
    <property type="entry name" value="Cyclin_N"/>
    <property type="match status" value="1"/>
</dbReference>
<protein>
    <submittedName>
        <fullName evidence="4">Arginine-rich cyclin 1</fullName>
    </submittedName>
</protein>
<dbReference type="CDD" id="cd20533">
    <property type="entry name" value="CYCLIN_CCNL_rpt2"/>
    <property type="match status" value="1"/>
</dbReference>
<proteinExistence type="inferred from homology"/>
<feature type="compositionally biased region" description="Low complexity" evidence="2">
    <location>
        <begin position="337"/>
        <end position="351"/>
    </location>
</feature>
<name>A0A061SGR2_9CHLO</name>
<feature type="compositionally biased region" description="Basic and acidic residues" evidence="2">
    <location>
        <begin position="377"/>
        <end position="386"/>
    </location>
</feature>
<evidence type="ECO:0000259" key="3">
    <source>
        <dbReference type="SMART" id="SM00385"/>
    </source>
</evidence>
<dbReference type="InterPro" id="IPR006671">
    <property type="entry name" value="Cyclin_N"/>
</dbReference>
<dbReference type="SMART" id="SM00385">
    <property type="entry name" value="CYCLIN"/>
    <property type="match status" value="2"/>
</dbReference>
<dbReference type="InterPro" id="IPR013763">
    <property type="entry name" value="Cyclin-like_dom"/>
</dbReference>
<keyword evidence="1" id="KW-0195">Cyclin</keyword>
<gene>
    <name evidence="4" type="ORF">TSPGSL018_1217</name>
</gene>
<dbReference type="SUPFAM" id="SSF47954">
    <property type="entry name" value="Cyclin-like"/>
    <property type="match status" value="2"/>
</dbReference>